<evidence type="ECO:0000313" key="3">
    <source>
        <dbReference type="Proteomes" id="UP000580681"/>
    </source>
</evidence>
<evidence type="ECO:0000256" key="1">
    <source>
        <dbReference type="SAM" id="Phobius"/>
    </source>
</evidence>
<reference evidence="2 3" key="1">
    <citation type="submission" date="2019-09" db="EMBL/GenBank/DDBJ databases">
        <title>Bird 10,000 Genomes (B10K) Project - Family phase.</title>
        <authorList>
            <person name="Zhang G."/>
        </authorList>
    </citation>
    <scope>NUCLEOTIDE SEQUENCE [LARGE SCALE GENOMIC DNA]</scope>
    <source>
        <strain evidence="2">B10K-DU-015-11</strain>
        <tissue evidence="2">Mixed tissue sample</tissue>
    </source>
</reference>
<dbReference type="AlphaFoldDB" id="A0A7K4VPZ0"/>
<comment type="caution">
    <text evidence="2">The sequence shown here is derived from an EMBL/GenBank/DDBJ whole genome shotgun (WGS) entry which is preliminary data.</text>
</comment>
<feature type="non-terminal residue" evidence="2">
    <location>
        <position position="1"/>
    </location>
</feature>
<keyword evidence="1" id="KW-0472">Membrane</keyword>
<proteinExistence type="predicted"/>
<protein>
    <submittedName>
        <fullName evidence="2">VMP1 protein</fullName>
    </submittedName>
</protein>
<gene>
    <name evidence="2" type="primary">Vmp1</name>
    <name evidence="2" type="ORF">EMBFUC_R02405</name>
</gene>
<keyword evidence="3" id="KW-1185">Reference proteome</keyword>
<keyword evidence="1" id="KW-1133">Transmembrane helix</keyword>
<feature type="transmembrane region" description="Helical" evidence="1">
    <location>
        <begin position="115"/>
        <end position="139"/>
    </location>
</feature>
<name>A0A7K4VPZ0_9EMBE</name>
<sequence length="234" mass="27015">MAEDGTDCDQRRVRMSKEQHNGNFTDSSMLSERKRREREERLNIVLWKKPLVTLQYFCLETLINLKEWTIKLWRRRGVLACVALALALLTALYYIEGGHQQYVRYMEKKFFWCAYWVGLGILSSVGLGTGLHTFLLYLVRVFPHNVLFELTNCSKQLVLSARRMATGFVRVTCFVFGNKQENKSGLFFSQGAGTAIGELPPYFMARAARLSGAEPDDEEYQEFEEMLEHAETAQ</sequence>
<organism evidence="2 3">
    <name type="scientific">Emberiza fucata</name>
    <dbReference type="NCBI Taxonomy" id="337179"/>
    <lineage>
        <taxon>Eukaryota</taxon>
        <taxon>Metazoa</taxon>
        <taxon>Chordata</taxon>
        <taxon>Craniata</taxon>
        <taxon>Vertebrata</taxon>
        <taxon>Euteleostomi</taxon>
        <taxon>Archelosauria</taxon>
        <taxon>Archosauria</taxon>
        <taxon>Dinosauria</taxon>
        <taxon>Saurischia</taxon>
        <taxon>Theropoda</taxon>
        <taxon>Coelurosauria</taxon>
        <taxon>Aves</taxon>
        <taxon>Neognathae</taxon>
        <taxon>Neoaves</taxon>
        <taxon>Telluraves</taxon>
        <taxon>Australaves</taxon>
        <taxon>Passeriformes</taxon>
        <taxon>Passeroidea</taxon>
        <taxon>Fringillidae</taxon>
        <taxon>Emberizinae</taxon>
        <taxon>Emberizini</taxon>
        <taxon>Emberiza</taxon>
    </lineage>
</organism>
<dbReference type="EMBL" id="VYZJ01001747">
    <property type="protein sequence ID" value="NWR24271.1"/>
    <property type="molecule type" value="Genomic_DNA"/>
</dbReference>
<accession>A0A7K4VPZ0</accession>
<feature type="non-terminal residue" evidence="2">
    <location>
        <position position="234"/>
    </location>
</feature>
<feature type="transmembrane region" description="Helical" evidence="1">
    <location>
        <begin position="77"/>
        <end position="95"/>
    </location>
</feature>
<keyword evidence="1" id="KW-0812">Transmembrane</keyword>
<evidence type="ECO:0000313" key="2">
    <source>
        <dbReference type="EMBL" id="NWR24271.1"/>
    </source>
</evidence>
<dbReference type="Proteomes" id="UP000580681">
    <property type="component" value="Unassembled WGS sequence"/>
</dbReference>